<feature type="binding site" evidence="10">
    <location>
        <position position="95"/>
    </location>
    <ligand>
        <name>NAD(+)</name>
        <dbReference type="ChEBI" id="CHEBI:57540"/>
    </ligand>
</feature>
<protein>
    <recommendedName>
        <fullName evidence="8">Enoyl-[acyl-carrier-protein] reductase [NADH]</fullName>
        <ecNumber evidence="8">1.3.1.9</ecNumber>
    </recommendedName>
</protein>
<dbReference type="PANTHER" id="PTHR43159">
    <property type="entry name" value="ENOYL-[ACYL-CARRIER-PROTEIN] REDUCTASE"/>
    <property type="match status" value="1"/>
</dbReference>
<evidence type="ECO:0000256" key="6">
    <source>
        <dbReference type="ARBA" id="ARBA00023098"/>
    </source>
</evidence>
<keyword evidence="8 10" id="KW-0520">NAD</keyword>
<keyword evidence="4" id="KW-0276">Fatty acid metabolism</keyword>
<dbReference type="InterPro" id="IPR036291">
    <property type="entry name" value="NAD(P)-bd_dom_sf"/>
</dbReference>
<feature type="active site" description="Proton acceptor" evidence="9">
    <location>
        <position position="150"/>
    </location>
</feature>
<evidence type="ECO:0000256" key="1">
    <source>
        <dbReference type="ARBA" id="ARBA00005194"/>
    </source>
</evidence>
<proteinExistence type="inferred from homology"/>
<feature type="binding site" evidence="10">
    <location>
        <position position="15"/>
    </location>
    <ligand>
        <name>NAD(+)</name>
        <dbReference type="ChEBI" id="CHEBI:57540"/>
    </ligand>
</feature>
<feature type="binding site" evidence="10">
    <location>
        <begin position="21"/>
        <end position="22"/>
    </location>
    <ligand>
        <name>NAD(+)</name>
        <dbReference type="ChEBI" id="CHEBI:57540"/>
    </ligand>
</feature>
<sequence length="286" mass="31256">MSNNLLKGKRGIVFGALNDMSIAWKVAERAVEEGASITLTNTELAIRMGTIDELSKKLNAEVIPADATSVEDLEKVFAKSQEILGGKIDFVLHSIGMSPNVRKKRTYDDLDYDLLSKTLDISAVSFHKMIQVAKKMDAISEGGSILALSYVAAQRTLFGYNDMADAKAMLESIARSFGYIYGREKGVRINTISQSPTMTTAGSGIKGFDGLVDFSNRMSPLGNASASECADYCIVMFSDLTKKVTMQNLFHDGGFSSMGMSLRAMTQYNKSFENDFKDENGNIIYG</sequence>
<evidence type="ECO:0000256" key="9">
    <source>
        <dbReference type="PIRSR" id="PIRSR000094-1"/>
    </source>
</evidence>
<evidence type="ECO:0000313" key="11">
    <source>
        <dbReference type="EMBL" id="GAT63655.1"/>
    </source>
</evidence>
<dbReference type="OrthoDB" id="9803628at2"/>
<dbReference type="InterPro" id="IPR014358">
    <property type="entry name" value="Enoyl-ACP_Rdtase_NADH"/>
</dbReference>
<keyword evidence="6" id="KW-0443">Lipid metabolism</keyword>
<dbReference type="EC" id="1.3.1.9" evidence="8"/>
<keyword evidence="12" id="KW-1185">Reference proteome</keyword>
<keyword evidence="7 8" id="KW-0275">Fatty acid biosynthesis</keyword>
<comment type="catalytic activity">
    <reaction evidence="8">
        <text>a 2,3-saturated acyl-[ACP] + NAD(+) = a (2E)-enoyl-[ACP] + NADH + H(+)</text>
        <dbReference type="Rhea" id="RHEA:10240"/>
        <dbReference type="Rhea" id="RHEA-COMP:9925"/>
        <dbReference type="Rhea" id="RHEA-COMP:9926"/>
        <dbReference type="ChEBI" id="CHEBI:15378"/>
        <dbReference type="ChEBI" id="CHEBI:57540"/>
        <dbReference type="ChEBI" id="CHEBI:57945"/>
        <dbReference type="ChEBI" id="CHEBI:78784"/>
        <dbReference type="ChEBI" id="CHEBI:78785"/>
        <dbReference type="EC" id="1.3.1.9"/>
    </reaction>
</comment>
<organism evidence="11 12">
    <name type="scientific">Paludibacter jiangxiensis</name>
    <dbReference type="NCBI Taxonomy" id="681398"/>
    <lineage>
        <taxon>Bacteria</taxon>
        <taxon>Pseudomonadati</taxon>
        <taxon>Bacteroidota</taxon>
        <taxon>Bacteroidia</taxon>
        <taxon>Bacteroidales</taxon>
        <taxon>Paludibacteraceae</taxon>
        <taxon>Paludibacter</taxon>
    </lineage>
</organism>
<evidence type="ECO:0000256" key="2">
    <source>
        <dbReference type="ARBA" id="ARBA00009233"/>
    </source>
</evidence>
<dbReference type="InterPro" id="IPR002347">
    <property type="entry name" value="SDR_fam"/>
</dbReference>
<evidence type="ECO:0000256" key="5">
    <source>
        <dbReference type="ARBA" id="ARBA00023002"/>
    </source>
</evidence>
<dbReference type="AlphaFoldDB" id="A0A161LF98"/>
<dbReference type="Proteomes" id="UP000076586">
    <property type="component" value="Unassembled WGS sequence"/>
</dbReference>
<keyword evidence="3 8" id="KW-0444">Lipid biosynthesis</keyword>
<name>A0A161LF98_9BACT</name>
<dbReference type="RefSeq" id="WP_068705065.1">
    <property type="nucleotide sequence ID" value="NZ_BDCR01000004.1"/>
</dbReference>
<dbReference type="GO" id="GO:0004318">
    <property type="term" value="F:enoyl-[acyl-carrier-protein] reductase (NADH) activity"/>
    <property type="evidence" value="ECO:0007669"/>
    <property type="project" value="UniProtKB-EC"/>
</dbReference>
<dbReference type="Gene3D" id="3.40.50.720">
    <property type="entry name" value="NAD(P)-binding Rossmann-like Domain"/>
    <property type="match status" value="1"/>
</dbReference>
<keyword evidence="5 8" id="KW-0560">Oxidoreductase</keyword>
<comment type="pathway">
    <text evidence="1">Lipid metabolism; fatty acid biosynthesis.</text>
</comment>
<dbReference type="SUPFAM" id="SSF51735">
    <property type="entry name" value="NAD(P)-binding Rossmann-fold domains"/>
    <property type="match status" value="1"/>
</dbReference>
<feature type="active site" description="Proton acceptor" evidence="9">
    <location>
        <position position="160"/>
    </location>
</feature>
<dbReference type="PANTHER" id="PTHR43159:SF2">
    <property type="entry name" value="ENOYL-[ACYL-CARRIER-PROTEIN] REDUCTASE [NADH], CHLOROPLASTIC"/>
    <property type="match status" value="1"/>
</dbReference>
<evidence type="ECO:0000256" key="7">
    <source>
        <dbReference type="ARBA" id="ARBA00023160"/>
    </source>
</evidence>
<comment type="caution">
    <text evidence="11">The sequence shown here is derived from an EMBL/GenBank/DDBJ whole genome shotgun (WGS) entry which is preliminary data.</text>
</comment>
<evidence type="ECO:0000313" key="12">
    <source>
        <dbReference type="Proteomes" id="UP000076586"/>
    </source>
</evidence>
<evidence type="ECO:0000256" key="10">
    <source>
        <dbReference type="PIRSR" id="PIRSR000094-3"/>
    </source>
</evidence>
<dbReference type="PIRSF" id="PIRSF000094">
    <property type="entry name" value="Enoyl-ACP_rdct"/>
    <property type="match status" value="1"/>
</dbReference>
<feature type="binding site" evidence="10">
    <location>
        <position position="167"/>
    </location>
    <ligand>
        <name>NAD(+)</name>
        <dbReference type="ChEBI" id="CHEBI:57540"/>
    </ligand>
</feature>
<gene>
    <name evidence="11" type="ORF">PJIAN_4196</name>
</gene>
<dbReference type="Pfam" id="PF13561">
    <property type="entry name" value="adh_short_C2"/>
    <property type="match status" value="1"/>
</dbReference>
<reference evidence="12" key="2">
    <citation type="journal article" date="2017" name="Genome Announc.">
        <title>Draft genome sequence of Paludibacter jiangxiensis NM7(T), a propionate-producing fermentative bacterium.</title>
        <authorList>
            <person name="Qiu Y.-L."/>
            <person name="Tourlousse D.M."/>
            <person name="Matsuura N."/>
            <person name="Ohashi A."/>
            <person name="Sekiguchi Y."/>
        </authorList>
    </citation>
    <scope>NUCLEOTIDE SEQUENCE [LARGE SCALE GENOMIC DNA]</scope>
    <source>
        <strain evidence="12">NM7</strain>
    </source>
</reference>
<evidence type="ECO:0000256" key="4">
    <source>
        <dbReference type="ARBA" id="ARBA00022832"/>
    </source>
</evidence>
<comment type="similarity">
    <text evidence="2 8">Belongs to the short-chain dehydrogenases/reductases (SDR) family. FabI subfamily.</text>
</comment>
<dbReference type="EMBL" id="BDCR01000004">
    <property type="protein sequence ID" value="GAT63655.1"/>
    <property type="molecule type" value="Genomic_DNA"/>
</dbReference>
<evidence type="ECO:0000256" key="3">
    <source>
        <dbReference type="ARBA" id="ARBA00022516"/>
    </source>
</evidence>
<reference evidence="12" key="1">
    <citation type="submission" date="2016-04" db="EMBL/GenBank/DDBJ databases">
        <title>Draft genome sequence of Paludibacter jiangxiensis strain NM7.</title>
        <authorList>
            <person name="Qiu Y."/>
            <person name="Matsuura N."/>
            <person name="Ohashi A."/>
            <person name="Tourlousse M.D."/>
            <person name="Sekiguchi Y."/>
        </authorList>
    </citation>
    <scope>NUCLEOTIDE SEQUENCE [LARGE SCALE GENOMIC DNA]</scope>
    <source>
        <strain evidence="12">NM7</strain>
    </source>
</reference>
<dbReference type="STRING" id="681398.PJIAN_4196"/>
<accession>A0A161LF98</accession>
<evidence type="ECO:0000256" key="8">
    <source>
        <dbReference type="PIRNR" id="PIRNR000094"/>
    </source>
</evidence>
<dbReference type="GO" id="GO:0006633">
    <property type="term" value="P:fatty acid biosynthetic process"/>
    <property type="evidence" value="ECO:0007669"/>
    <property type="project" value="UniProtKB-KW"/>
</dbReference>